<evidence type="ECO:0000313" key="2">
    <source>
        <dbReference type="Proteomes" id="UP001189429"/>
    </source>
</evidence>
<dbReference type="Proteomes" id="UP001189429">
    <property type="component" value="Unassembled WGS sequence"/>
</dbReference>
<proteinExistence type="predicted"/>
<sequence>MLTATLEPIVPAIAPGSARVRRAGGDNAPCRCSARRGRRFLEPSDIYISTARMPGSLCARQVGSEGSEFPSVTSHSDGISVTAEATCLDPLGRLSSGPSRGALRVSA</sequence>
<keyword evidence="2" id="KW-1185">Reference proteome</keyword>
<organism evidence="1 2">
    <name type="scientific">Prorocentrum cordatum</name>
    <dbReference type="NCBI Taxonomy" id="2364126"/>
    <lineage>
        <taxon>Eukaryota</taxon>
        <taxon>Sar</taxon>
        <taxon>Alveolata</taxon>
        <taxon>Dinophyceae</taxon>
        <taxon>Prorocentrales</taxon>
        <taxon>Prorocentraceae</taxon>
        <taxon>Prorocentrum</taxon>
    </lineage>
</organism>
<name>A0ABN9Y0N0_9DINO</name>
<gene>
    <name evidence="1" type="ORF">PCOR1329_LOCUS81095</name>
</gene>
<comment type="caution">
    <text evidence="1">The sequence shown here is derived from an EMBL/GenBank/DDBJ whole genome shotgun (WGS) entry which is preliminary data.</text>
</comment>
<dbReference type="EMBL" id="CAUYUJ010021548">
    <property type="protein sequence ID" value="CAK0905363.1"/>
    <property type="molecule type" value="Genomic_DNA"/>
</dbReference>
<reference evidence="1" key="1">
    <citation type="submission" date="2023-10" db="EMBL/GenBank/DDBJ databases">
        <authorList>
            <person name="Chen Y."/>
            <person name="Shah S."/>
            <person name="Dougan E. K."/>
            <person name="Thang M."/>
            <person name="Chan C."/>
        </authorList>
    </citation>
    <scope>NUCLEOTIDE SEQUENCE [LARGE SCALE GENOMIC DNA]</scope>
</reference>
<accession>A0ABN9Y0N0</accession>
<protein>
    <submittedName>
        <fullName evidence="1">Uncharacterized protein</fullName>
    </submittedName>
</protein>
<evidence type="ECO:0000313" key="1">
    <source>
        <dbReference type="EMBL" id="CAK0905363.1"/>
    </source>
</evidence>